<organism evidence="1 2">
    <name type="scientific">Mucilaginibacter oryzae</name>
    <dbReference type="NCBI Taxonomy" id="468058"/>
    <lineage>
        <taxon>Bacteria</taxon>
        <taxon>Pseudomonadati</taxon>
        <taxon>Bacteroidota</taxon>
        <taxon>Sphingobacteriia</taxon>
        <taxon>Sphingobacteriales</taxon>
        <taxon>Sphingobacteriaceae</taxon>
        <taxon>Mucilaginibacter</taxon>
    </lineage>
</organism>
<gene>
    <name evidence="1" type="ORF">LX99_03691</name>
</gene>
<evidence type="ECO:0000313" key="2">
    <source>
        <dbReference type="Proteomes" id="UP000245678"/>
    </source>
</evidence>
<keyword evidence="2" id="KW-1185">Reference proteome</keyword>
<accession>A0A316H6F8</accession>
<reference evidence="1 2" key="1">
    <citation type="submission" date="2018-05" db="EMBL/GenBank/DDBJ databases">
        <title>Genomic Encyclopedia of Archaeal and Bacterial Type Strains, Phase II (KMG-II): from individual species to whole genera.</title>
        <authorList>
            <person name="Goeker M."/>
        </authorList>
    </citation>
    <scope>NUCLEOTIDE SEQUENCE [LARGE SCALE GENOMIC DNA]</scope>
    <source>
        <strain evidence="1 2">DSM 19975</strain>
    </source>
</reference>
<protein>
    <submittedName>
        <fullName evidence="1">Uncharacterized protein</fullName>
    </submittedName>
</protein>
<sequence>MKTYIISFFLLFTVTYGFAQKSVVFKIKYKPSHTYHLSVKTDLNMEMDATGDEASLAEIKKSAKLPMLITGHNIQDLNIVTENSKADQSFPFTMTMPVTESVMTLNGQKIDTPNPLNGKTIYGTGSAEGKIHVDSVSGKNADEKVKSLVTAIVNNISSKIQFPDKPMEIGETFTQEMPMALPIPGFSNIQMNIKIVYKLLSVDNDSANFDIDQFMAMDLKTTQNGVEMIIGGQGKGTGKLVYSIKNNYMTSMSSNLNFNVSFVMQGITFKAKAAGNSSYVANVKSR</sequence>
<dbReference type="AlphaFoldDB" id="A0A316H6F8"/>
<dbReference type="Proteomes" id="UP000245678">
    <property type="component" value="Unassembled WGS sequence"/>
</dbReference>
<proteinExistence type="predicted"/>
<comment type="caution">
    <text evidence="1">The sequence shown here is derived from an EMBL/GenBank/DDBJ whole genome shotgun (WGS) entry which is preliminary data.</text>
</comment>
<dbReference type="RefSeq" id="WP_109609170.1">
    <property type="nucleotide sequence ID" value="NZ_QGHA01000007.1"/>
</dbReference>
<dbReference type="EMBL" id="QGHA01000007">
    <property type="protein sequence ID" value="PWK75957.1"/>
    <property type="molecule type" value="Genomic_DNA"/>
</dbReference>
<name>A0A316H6F8_9SPHI</name>
<evidence type="ECO:0000313" key="1">
    <source>
        <dbReference type="EMBL" id="PWK75957.1"/>
    </source>
</evidence>